<keyword evidence="7 10" id="KW-0378">Hydrolase</keyword>
<organism evidence="11 12">
    <name type="scientific">Pigmentiphaga soli</name>
    <dbReference type="NCBI Taxonomy" id="1007095"/>
    <lineage>
        <taxon>Bacteria</taxon>
        <taxon>Pseudomonadati</taxon>
        <taxon>Pseudomonadota</taxon>
        <taxon>Betaproteobacteria</taxon>
        <taxon>Burkholderiales</taxon>
        <taxon>Alcaligenaceae</taxon>
        <taxon>Pigmentiphaga</taxon>
    </lineage>
</organism>
<sequence length="240" mass="25723">MQRQLHGRAGAGMTMPMKPLVLFDFDGTLADTAPDLAAAANRQRLRRGLEPLPYERLRPMASHGARGLLRVALGITPESPGYEAARQQFLEDYARDIAVHTRLFPGVVELLEALRADGLRWGIVTNKITRLALPLVDHLALAEHAAVVVCGDTTPFSKPHPEPLLHAARSAGAAPASCVYVGDDLRDVQAGRTAGMKTIAVAYGYSGDGEPVANWGADAVVQAVAELRPAIETFRFPGMS</sequence>
<accession>A0ABP8GY91</accession>
<dbReference type="PANTHER" id="PTHR43434">
    <property type="entry name" value="PHOSPHOGLYCOLATE PHOSPHATASE"/>
    <property type="match status" value="1"/>
</dbReference>
<name>A0ABP8GY91_9BURK</name>
<reference evidence="12" key="1">
    <citation type="journal article" date="2019" name="Int. J. Syst. Evol. Microbiol.">
        <title>The Global Catalogue of Microorganisms (GCM) 10K type strain sequencing project: providing services to taxonomists for standard genome sequencing and annotation.</title>
        <authorList>
            <consortium name="The Broad Institute Genomics Platform"/>
            <consortium name="The Broad Institute Genome Sequencing Center for Infectious Disease"/>
            <person name="Wu L."/>
            <person name="Ma J."/>
        </authorList>
    </citation>
    <scope>NUCLEOTIDE SEQUENCE [LARGE SCALE GENOMIC DNA]</scope>
    <source>
        <strain evidence="12">JCM 17666</strain>
    </source>
</reference>
<dbReference type="SFLD" id="SFLDS00003">
    <property type="entry name" value="Haloacid_Dehalogenase"/>
    <property type="match status" value="1"/>
</dbReference>
<dbReference type="Gene3D" id="3.40.50.1000">
    <property type="entry name" value="HAD superfamily/HAD-like"/>
    <property type="match status" value="1"/>
</dbReference>
<dbReference type="NCBIfam" id="TIGR01549">
    <property type="entry name" value="HAD-SF-IA-v1"/>
    <property type="match status" value="1"/>
</dbReference>
<dbReference type="SFLD" id="SFLDG01129">
    <property type="entry name" value="C1.5:_HAD__Beta-PGM__Phosphata"/>
    <property type="match status" value="1"/>
</dbReference>
<comment type="similarity">
    <text evidence="4 10">Belongs to the HAD-like hydrolase superfamily. CbbY/CbbZ/Gph/YieH family.</text>
</comment>
<evidence type="ECO:0000256" key="1">
    <source>
        <dbReference type="ARBA" id="ARBA00000830"/>
    </source>
</evidence>
<evidence type="ECO:0000256" key="7">
    <source>
        <dbReference type="ARBA" id="ARBA00022801"/>
    </source>
</evidence>
<comment type="cofactor">
    <cofactor evidence="2 10">
        <name>Mg(2+)</name>
        <dbReference type="ChEBI" id="CHEBI:18420"/>
    </cofactor>
</comment>
<feature type="active site" description="Nucleophile" evidence="10">
    <location>
        <position position="24"/>
    </location>
</feature>
<evidence type="ECO:0000256" key="9">
    <source>
        <dbReference type="ARBA" id="ARBA00023277"/>
    </source>
</evidence>
<keyword evidence="9 10" id="KW-0119">Carbohydrate metabolism</keyword>
<feature type="binding site" evidence="10">
    <location>
        <position position="183"/>
    </location>
    <ligand>
        <name>Mg(2+)</name>
        <dbReference type="ChEBI" id="CHEBI:18420"/>
    </ligand>
</feature>
<evidence type="ECO:0000256" key="5">
    <source>
        <dbReference type="ARBA" id="ARBA00013078"/>
    </source>
</evidence>
<evidence type="ECO:0000256" key="8">
    <source>
        <dbReference type="ARBA" id="ARBA00022842"/>
    </source>
</evidence>
<keyword evidence="12" id="KW-1185">Reference proteome</keyword>
<feature type="binding site" evidence="10">
    <location>
        <position position="24"/>
    </location>
    <ligand>
        <name>Mg(2+)</name>
        <dbReference type="ChEBI" id="CHEBI:18420"/>
    </ligand>
</feature>
<evidence type="ECO:0000313" key="11">
    <source>
        <dbReference type="EMBL" id="GAA4331509.1"/>
    </source>
</evidence>
<comment type="caution">
    <text evidence="11">The sequence shown here is derived from an EMBL/GenBank/DDBJ whole genome shotgun (WGS) entry which is preliminary data.</text>
</comment>
<dbReference type="InterPro" id="IPR006439">
    <property type="entry name" value="HAD-SF_hydro_IA"/>
</dbReference>
<proteinExistence type="inferred from homology"/>
<dbReference type="HAMAP" id="MF_00495">
    <property type="entry name" value="GPH_hydrolase_bact"/>
    <property type="match status" value="1"/>
</dbReference>
<dbReference type="Pfam" id="PF13419">
    <property type="entry name" value="HAD_2"/>
    <property type="match status" value="1"/>
</dbReference>
<protein>
    <recommendedName>
        <fullName evidence="5 10">Phosphoglycolate phosphatase</fullName>
        <shortName evidence="10">PGP</shortName>
        <shortName evidence="10">PGPase</shortName>
        <ecNumber evidence="5 10">3.1.3.18</ecNumber>
    </recommendedName>
</protein>
<dbReference type="InterPro" id="IPR023214">
    <property type="entry name" value="HAD_sf"/>
</dbReference>
<evidence type="ECO:0000256" key="2">
    <source>
        <dbReference type="ARBA" id="ARBA00001946"/>
    </source>
</evidence>
<dbReference type="Proteomes" id="UP001501671">
    <property type="component" value="Unassembled WGS sequence"/>
</dbReference>
<evidence type="ECO:0000256" key="10">
    <source>
        <dbReference type="HAMAP-Rule" id="MF_00495"/>
    </source>
</evidence>
<keyword evidence="8 10" id="KW-0460">Magnesium</keyword>
<dbReference type="InterPro" id="IPR036412">
    <property type="entry name" value="HAD-like_sf"/>
</dbReference>
<dbReference type="InterPro" id="IPR023198">
    <property type="entry name" value="PGP-like_dom2"/>
</dbReference>
<evidence type="ECO:0000256" key="4">
    <source>
        <dbReference type="ARBA" id="ARBA00006171"/>
    </source>
</evidence>
<dbReference type="InterPro" id="IPR037512">
    <property type="entry name" value="PGPase_prok"/>
</dbReference>
<dbReference type="InterPro" id="IPR050155">
    <property type="entry name" value="HAD-like_hydrolase_sf"/>
</dbReference>
<comment type="function">
    <text evidence="10">Specifically catalyzes the dephosphorylation of 2-phosphoglycolate. Is involved in the dissimilation of the intracellular 2-phosphoglycolate formed during the DNA repair of 3'-phosphoglycolate ends, a major class of DNA lesions induced by oxidative stress.</text>
</comment>
<evidence type="ECO:0000313" key="12">
    <source>
        <dbReference type="Proteomes" id="UP001501671"/>
    </source>
</evidence>
<evidence type="ECO:0000256" key="3">
    <source>
        <dbReference type="ARBA" id="ARBA00004818"/>
    </source>
</evidence>
<dbReference type="GO" id="GO:0016787">
    <property type="term" value="F:hydrolase activity"/>
    <property type="evidence" value="ECO:0007669"/>
    <property type="project" value="UniProtKB-KW"/>
</dbReference>
<gene>
    <name evidence="11" type="ORF">GCM10023144_20260</name>
</gene>
<evidence type="ECO:0000256" key="6">
    <source>
        <dbReference type="ARBA" id="ARBA00022723"/>
    </source>
</evidence>
<dbReference type="NCBIfam" id="TIGR01509">
    <property type="entry name" value="HAD-SF-IA-v3"/>
    <property type="match status" value="1"/>
</dbReference>
<feature type="binding site" evidence="10">
    <location>
        <position position="26"/>
    </location>
    <ligand>
        <name>Mg(2+)</name>
        <dbReference type="ChEBI" id="CHEBI:18420"/>
    </ligand>
</feature>
<keyword evidence="6 10" id="KW-0479">Metal-binding</keyword>
<comment type="pathway">
    <text evidence="3 10">Organic acid metabolism; glycolate biosynthesis; glycolate from 2-phosphoglycolate: step 1/1.</text>
</comment>
<dbReference type="InterPro" id="IPR041492">
    <property type="entry name" value="HAD_2"/>
</dbReference>
<dbReference type="Gene3D" id="1.10.150.240">
    <property type="entry name" value="Putative phosphatase, domain 2"/>
    <property type="match status" value="1"/>
</dbReference>
<dbReference type="SFLD" id="SFLDG01135">
    <property type="entry name" value="C1.5.6:_HAD__Beta-PGM__Phospha"/>
    <property type="match status" value="1"/>
</dbReference>
<dbReference type="SUPFAM" id="SSF56784">
    <property type="entry name" value="HAD-like"/>
    <property type="match status" value="1"/>
</dbReference>
<dbReference type="EMBL" id="BAABFO010000008">
    <property type="protein sequence ID" value="GAA4331509.1"/>
    <property type="molecule type" value="Genomic_DNA"/>
</dbReference>
<comment type="catalytic activity">
    <reaction evidence="1 10">
        <text>2-phosphoglycolate + H2O = glycolate + phosphate</text>
        <dbReference type="Rhea" id="RHEA:14369"/>
        <dbReference type="ChEBI" id="CHEBI:15377"/>
        <dbReference type="ChEBI" id="CHEBI:29805"/>
        <dbReference type="ChEBI" id="CHEBI:43474"/>
        <dbReference type="ChEBI" id="CHEBI:58033"/>
        <dbReference type="EC" id="3.1.3.18"/>
    </reaction>
</comment>
<dbReference type="PANTHER" id="PTHR43434:SF23">
    <property type="entry name" value="PHOSPHOGLYCOLATE PHOSPHATASE"/>
    <property type="match status" value="1"/>
</dbReference>
<dbReference type="EC" id="3.1.3.18" evidence="5 10"/>
<dbReference type="NCBIfam" id="TIGR01449">
    <property type="entry name" value="PGP_bact"/>
    <property type="match status" value="1"/>
</dbReference>